<dbReference type="PANTHER" id="PTHR42693:SF33">
    <property type="entry name" value="ARYLSULFATASE"/>
    <property type="match status" value="1"/>
</dbReference>
<organism evidence="7 8">
    <name type="scientific">Thalassobacterium sedimentorum</name>
    <dbReference type="NCBI Taxonomy" id="3041258"/>
    <lineage>
        <taxon>Bacteria</taxon>
        <taxon>Pseudomonadati</taxon>
        <taxon>Verrucomicrobiota</taxon>
        <taxon>Opitutia</taxon>
        <taxon>Puniceicoccales</taxon>
        <taxon>Coraliomargaritaceae</taxon>
        <taxon>Thalassobacterium</taxon>
    </lineage>
</organism>
<sequence length="484" mass="52760">MKQFKPLSLVTVIGTALLLSCVAALAQNADVSNSEARKPNIIFLLADDLGWGDLSCYGHPELKTPNIDQLAAGGKLFTNFYAMSSVCSPSRAAFLTGQFPVRNRVYGHFSAPEENAERGMPNWLDPSAPSYARQLQKAGYATAHFGKWHLSLPSGVGAPAPTEYGFNLSKAYLASGPQLPVAREENPYFRAQSTEAIVDETIEFIRANQGRPFYVSAWTLTPHTVLNPTDEQMAPFIDEFAPDPEHISHVGAKVVYYATVNDLDIQVGRLVAALEDLGLEKDTLIVFSSDNGPETMWIGGASHSGIGSTGPFRGRKRSLYEGGIRMPFIVSWPGTIAPGQVDRESVLAAVDLMPTFCALAGVEVPSGPAAPDGENVLPALLSGPMERSTPLFWEFHYEVDFGHVIHKSPYTALRVGDWKFLSNPGGGRVELYDIPNDPTELNNLAAYERGVTKEMQQQLKHLRAEMPQVSIEAAAGTDHYPWPE</sequence>
<dbReference type="InterPro" id="IPR050738">
    <property type="entry name" value="Sulfatase"/>
</dbReference>
<feature type="chain" id="PRO_5047178887" evidence="5">
    <location>
        <begin position="27"/>
        <end position="484"/>
    </location>
</feature>
<keyword evidence="4" id="KW-0106">Calcium</keyword>
<dbReference type="SUPFAM" id="SSF53649">
    <property type="entry name" value="Alkaline phosphatase-like"/>
    <property type="match status" value="1"/>
</dbReference>
<proteinExistence type="inferred from homology"/>
<keyword evidence="8" id="KW-1185">Reference proteome</keyword>
<dbReference type="PROSITE" id="PS00523">
    <property type="entry name" value="SULFATASE_1"/>
    <property type="match status" value="1"/>
</dbReference>
<evidence type="ECO:0000256" key="5">
    <source>
        <dbReference type="SAM" id="SignalP"/>
    </source>
</evidence>
<evidence type="ECO:0000259" key="6">
    <source>
        <dbReference type="Pfam" id="PF00884"/>
    </source>
</evidence>
<evidence type="ECO:0000256" key="3">
    <source>
        <dbReference type="ARBA" id="ARBA00022801"/>
    </source>
</evidence>
<dbReference type="Pfam" id="PF00884">
    <property type="entry name" value="Sulfatase"/>
    <property type="match status" value="1"/>
</dbReference>
<accession>A0ABU1AHB3</accession>
<dbReference type="EMBL" id="JARXIC010000009">
    <property type="protein sequence ID" value="MDQ8194161.1"/>
    <property type="molecule type" value="Genomic_DNA"/>
</dbReference>
<reference evidence="7 8" key="1">
    <citation type="submission" date="2023-04" db="EMBL/GenBank/DDBJ databases">
        <title>A novel bacteria isolated from coastal sediment.</title>
        <authorList>
            <person name="Liu X.-J."/>
            <person name="Du Z.-J."/>
        </authorList>
    </citation>
    <scope>NUCLEOTIDE SEQUENCE [LARGE SCALE GENOMIC DNA]</scope>
    <source>
        <strain evidence="7 8">SDUM461004</strain>
    </source>
</reference>
<feature type="signal peptide" evidence="5">
    <location>
        <begin position="1"/>
        <end position="26"/>
    </location>
</feature>
<evidence type="ECO:0000256" key="2">
    <source>
        <dbReference type="ARBA" id="ARBA00022723"/>
    </source>
</evidence>
<dbReference type="InterPro" id="IPR000917">
    <property type="entry name" value="Sulfatase_N"/>
</dbReference>
<comment type="similarity">
    <text evidence="1">Belongs to the sulfatase family.</text>
</comment>
<dbReference type="InterPro" id="IPR024607">
    <property type="entry name" value="Sulfatase_CS"/>
</dbReference>
<evidence type="ECO:0000313" key="7">
    <source>
        <dbReference type="EMBL" id="MDQ8194161.1"/>
    </source>
</evidence>
<keyword evidence="2" id="KW-0479">Metal-binding</keyword>
<evidence type="ECO:0000313" key="8">
    <source>
        <dbReference type="Proteomes" id="UP001243717"/>
    </source>
</evidence>
<gene>
    <name evidence="7" type="ORF">QEH59_06980</name>
</gene>
<name>A0ABU1AHB3_9BACT</name>
<feature type="domain" description="Sulfatase N-terminal" evidence="6">
    <location>
        <begin position="39"/>
        <end position="362"/>
    </location>
</feature>
<dbReference type="Proteomes" id="UP001243717">
    <property type="component" value="Unassembled WGS sequence"/>
</dbReference>
<dbReference type="PROSITE" id="PS51257">
    <property type="entry name" value="PROKAR_LIPOPROTEIN"/>
    <property type="match status" value="1"/>
</dbReference>
<dbReference type="RefSeq" id="WP_308984644.1">
    <property type="nucleotide sequence ID" value="NZ_JARXIC010000009.1"/>
</dbReference>
<dbReference type="Gene3D" id="3.40.720.10">
    <property type="entry name" value="Alkaline Phosphatase, subunit A"/>
    <property type="match status" value="1"/>
</dbReference>
<dbReference type="PANTHER" id="PTHR42693">
    <property type="entry name" value="ARYLSULFATASE FAMILY MEMBER"/>
    <property type="match status" value="1"/>
</dbReference>
<protein>
    <submittedName>
        <fullName evidence="7">Sulfatase-like hydrolase/transferase</fullName>
    </submittedName>
</protein>
<evidence type="ECO:0000256" key="1">
    <source>
        <dbReference type="ARBA" id="ARBA00008779"/>
    </source>
</evidence>
<evidence type="ECO:0000256" key="4">
    <source>
        <dbReference type="ARBA" id="ARBA00022837"/>
    </source>
</evidence>
<dbReference type="InterPro" id="IPR017850">
    <property type="entry name" value="Alkaline_phosphatase_core_sf"/>
</dbReference>
<comment type="caution">
    <text evidence="7">The sequence shown here is derived from an EMBL/GenBank/DDBJ whole genome shotgun (WGS) entry which is preliminary data.</text>
</comment>
<dbReference type="Gene3D" id="3.30.1120.10">
    <property type="match status" value="1"/>
</dbReference>
<keyword evidence="3" id="KW-0378">Hydrolase</keyword>
<keyword evidence="5" id="KW-0732">Signal</keyword>